<keyword evidence="3" id="KW-1185">Reference proteome</keyword>
<evidence type="ECO:0008006" key="4">
    <source>
        <dbReference type="Google" id="ProtNLM"/>
    </source>
</evidence>
<feature type="region of interest" description="Disordered" evidence="1">
    <location>
        <begin position="426"/>
        <end position="483"/>
    </location>
</feature>
<name>A0A0P1B5U0_PLAHL</name>
<feature type="compositionally biased region" description="Basic and acidic residues" evidence="1">
    <location>
        <begin position="1103"/>
        <end position="1112"/>
    </location>
</feature>
<feature type="compositionally biased region" description="Polar residues" evidence="1">
    <location>
        <begin position="1113"/>
        <end position="1127"/>
    </location>
</feature>
<feature type="region of interest" description="Disordered" evidence="1">
    <location>
        <begin position="741"/>
        <end position="809"/>
    </location>
</feature>
<feature type="compositionally biased region" description="Low complexity" evidence="1">
    <location>
        <begin position="1220"/>
        <end position="1231"/>
    </location>
</feature>
<feature type="compositionally biased region" description="Basic and acidic residues" evidence="1">
    <location>
        <begin position="768"/>
        <end position="787"/>
    </location>
</feature>
<feature type="compositionally biased region" description="Basic and acidic residues" evidence="1">
    <location>
        <begin position="1201"/>
        <end position="1210"/>
    </location>
</feature>
<feature type="compositionally biased region" description="Basic and acidic residues" evidence="1">
    <location>
        <begin position="1501"/>
        <end position="1525"/>
    </location>
</feature>
<feature type="compositionally biased region" description="Polar residues" evidence="1">
    <location>
        <begin position="615"/>
        <end position="639"/>
    </location>
</feature>
<feature type="compositionally biased region" description="Polar residues" evidence="1">
    <location>
        <begin position="431"/>
        <end position="440"/>
    </location>
</feature>
<dbReference type="Proteomes" id="UP000054928">
    <property type="component" value="Unassembled WGS sequence"/>
</dbReference>
<evidence type="ECO:0000313" key="2">
    <source>
        <dbReference type="EMBL" id="CEG49402.1"/>
    </source>
</evidence>
<feature type="compositionally biased region" description="Polar residues" evidence="1">
    <location>
        <begin position="1358"/>
        <end position="1367"/>
    </location>
</feature>
<feature type="region of interest" description="Disordered" evidence="1">
    <location>
        <begin position="1501"/>
        <end position="1538"/>
    </location>
</feature>
<feature type="compositionally biased region" description="Basic residues" evidence="1">
    <location>
        <begin position="1526"/>
        <end position="1538"/>
    </location>
</feature>
<protein>
    <recommendedName>
        <fullName evidence="4">ALMS motif domain-containing protein</fullName>
    </recommendedName>
</protein>
<proteinExistence type="predicted"/>
<feature type="compositionally biased region" description="Basic and acidic residues" evidence="1">
    <location>
        <begin position="1234"/>
        <end position="1248"/>
    </location>
</feature>
<dbReference type="OMA" id="DESHRAN"/>
<dbReference type="OrthoDB" id="168490at2759"/>
<sequence length="1538" mass="173918">MATPRCRSRHSSLGHLHLSSGEIELYSRQDEIARRRHRLLSIRDQERRLAQQVTQRYRENLHKLQCSKRKRTQQQLNVERQALLTELDTKYKNSLQNVGTAQRYARLKLVELLEQAQNEEDKWAYNRQVAEKWRVMQAKEAQSHEEEGKMARRQQIQQKVERWRLASSKQRQQANARAQRDRHVAAQRAEDLKQIETLNKMQRSKDVILMPKLREKDVLSYQYSRIHCLAPTLNVKRPEPAVICHNLSHPTAIREKEEAKKFLDALDLKREQDRLIKKNQLDKAVERGKQASEKIVSKQQGKQAVEWLAMVDQMERRARGRTLGENVDNFHVRELGERDNPENMTEQKFAQLFELNGDSIELSEFSIETDDDQLVCGSRKGLNGDKVAAVGIDANITLKVPIVSDVDSVRDQVDAAKDDLHASDGQFDVSIESSSPAKSTENLKHEQLNDLKSANDTRERVGLGDYLNDDDENVSNKSQARKQVKKVVDNMKANTAVGSLDTEVDQVDFVVRDVESEKSLVEQEGQYLQDGLHLRSSKPRIHRTERIPVISNAKLDQFVNLFEKVAAEICQSDQMSDRLSSASDGDREGSVKAVLISSKDSNKSLLSKSSIDAANHSTSSVNKAASVQNSDDNYHNSQHCAKEERENSFLDAVRICKGEESVHGDQDVDSSNNAIQAKYANDIDLKYSSSYRSDKHEELSESAESVYKKHEKLHSASINSIQSKEKPTIISTHINNDKLSSISRNSYAGNKSRNFAEHNNSDIPQSTDDTKSRHEQAVTSGAEEKSDNAQIIDGHNSPEMAMNEDEDSASDMSFNLSQKSLSRLDQVVNDKSKSLRQRYINQHIMSCSSSNSQTDEEREIVDNEDLSSSFGSNHVHSTVNYSSDPYRQQIKHYARRSSTSAVSIAQYSLPPSDSQSSFDDSFHRVHSESGDDSFVNELVPIFPTRTPSRTLHANQTAEAYDDQLVPQNMSNIQTKAQQTLERSRQYVNQNEPTTDRLAASATVRRVLKNDDAEHLEKRLSSFKGQNLSRSSDSDSDVSSVGPVYNNAQSRRQSTAKLNGHGRTIKCQDDGDGEQSSASGVSSLGFSVQLHLAAGISRSRQKGAKQDVSERQDNQYSDRMSANDSNAKVDNGFAQSFASDSSASMGSPLTNVTNMTSLVDKVLPLHLRVPAMIYGTKSMTKPPPPMLWSESSVSSSSNASESSDRVLHSTSEKMFLSSKASPSDSQCVSSSSPIHDARSSSNDEEKMSDESSLSSFDHHKNQVMLSTHISSRNTVLQLPPPPVGPVDMSQRPLSMQHSSKSQVSLVQQSNVWSADTHQLLPPSRPCNDMTQPPTPFQNFHIDSQSYISDDERKLDDSSNESNTSAKFSAERNNFSITSRSSRHVKKAERFVVPTNNSNVETKDENGKELSLAEAFKRRHPRFSHQVKRHRDEMKGHTKKLQDQVQTSKQPVVANHDTSDELPVEKRELLTRLTSGTRAKISSREMKDRSRRLYHQLPEVVERKRQEEVMRRRRERLDELREQEKERRFQHKQRRQQQLK</sequence>
<dbReference type="STRING" id="4781.A0A0P1B5U0"/>
<feature type="compositionally biased region" description="Low complexity" evidence="1">
    <location>
        <begin position="1188"/>
        <end position="1200"/>
    </location>
</feature>
<evidence type="ECO:0000313" key="3">
    <source>
        <dbReference type="Proteomes" id="UP000054928"/>
    </source>
</evidence>
<accession>A0A0P1B5U0</accession>
<evidence type="ECO:0000256" key="1">
    <source>
        <dbReference type="SAM" id="MobiDB-lite"/>
    </source>
</evidence>
<feature type="region of interest" description="Disordered" evidence="1">
    <location>
        <begin position="1096"/>
        <end position="1127"/>
    </location>
</feature>
<feature type="compositionally biased region" description="Polar residues" evidence="1">
    <location>
        <begin position="1045"/>
        <end position="1056"/>
    </location>
</feature>
<feature type="region of interest" description="Disordered" evidence="1">
    <location>
        <begin position="1347"/>
        <end position="1367"/>
    </location>
</feature>
<dbReference type="RefSeq" id="XP_024585771.1">
    <property type="nucleotide sequence ID" value="XM_024720587.1"/>
</dbReference>
<organism evidence="2 3">
    <name type="scientific">Plasmopara halstedii</name>
    <name type="common">Downy mildew of sunflower</name>
    <dbReference type="NCBI Taxonomy" id="4781"/>
    <lineage>
        <taxon>Eukaryota</taxon>
        <taxon>Sar</taxon>
        <taxon>Stramenopiles</taxon>
        <taxon>Oomycota</taxon>
        <taxon>Peronosporomycetes</taxon>
        <taxon>Peronosporales</taxon>
        <taxon>Peronosporaceae</taxon>
        <taxon>Plasmopara</taxon>
    </lineage>
</organism>
<feature type="region of interest" description="Disordered" evidence="1">
    <location>
        <begin position="612"/>
        <end position="643"/>
    </location>
</feature>
<feature type="compositionally biased region" description="Basic and acidic residues" evidence="1">
    <location>
        <begin position="441"/>
        <end position="462"/>
    </location>
</feature>
<feature type="compositionally biased region" description="Polar residues" evidence="1">
    <location>
        <begin position="741"/>
        <end position="753"/>
    </location>
</feature>
<reference evidence="3" key="1">
    <citation type="submission" date="2014-09" db="EMBL/GenBank/DDBJ databases">
        <authorList>
            <person name="Sharma Rahul"/>
            <person name="Thines Marco"/>
        </authorList>
    </citation>
    <scope>NUCLEOTIDE SEQUENCE [LARGE SCALE GENOMIC DNA]</scope>
</reference>
<dbReference type="EMBL" id="CCYD01003055">
    <property type="protein sequence ID" value="CEG49402.1"/>
    <property type="molecule type" value="Genomic_DNA"/>
</dbReference>
<dbReference type="GeneID" id="36402221"/>
<feature type="region of interest" description="Disordered" evidence="1">
    <location>
        <begin position="1019"/>
        <end position="1079"/>
    </location>
</feature>
<feature type="region of interest" description="Disordered" evidence="1">
    <location>
        <begin position="1176"/>
        <end position="1254"/>
    </location>
</feature>